<gene>
    <name evidence="1" type="ORF">KUCAC02_019436</name>
</gene>
<evidence type="ECO:0000313" key="2">
    <source>
        <dbReference type="Proteomes" id="UP001057452"/>
    </source>
</evidence>
<reference evidence="1" key="1">
    <citation type="submission" date="2022-05" db="EMBL/GenBank/DDBJ databases">
        <title>Chromosome-level genome of Chaenocephalus aceratus.</title>
        <authorList>
            <person name="Park H."/>
        </authorList>
    </citation>
    <scope>NUCLEOTIDE SEQUENCE</scope>
    <source>
        <strain evidence="1">KU_202001</strain>
    </source>
</reference>
<name>A0ACB9VNR9_CHAAC</name>
<protein>
    <submittedName>
        <fullName evidence="1">Uncharacterized protein</fullName>
    </submittedName>
</protein>
<sequence length="149" mass="16347">MTMWFVHSTGRNKTRVQSFLTTGDCLEQTDLINNDMGHLFIAIPGLTSFVLMLVNPVVIVIIILVSDCSMKASVRVRVRLTVVDSVEVVLAVEDASALAGQCGHAQPAESPGQARWFLLAKGRRPPFPSHPLSGRRNLTTARCLSYLDK</sequence>
<accession>A0ACB9VNR9</accession>
<comment type="caution">
    <text evidence="1">The sequence shown here is derived from an EMBL/GenBank/DDBJ whole genome shotgun (WGS) entry which is preliminary data.</text>
</comment>
<dbReference type="Proteomes" id="UP001057452">
    <property type="component" value="Chromosome 24"/>
</dbReference>
<keyword evidence="2" id="KW-1185">Reference proteome</keyword>
<evidence type="ECO:0000313" key="1">
    <source>
        <dbReference type="EMBL" id="KAI4801544.1"/>
    </source>
</evidence>
<organism evidence="1 2">
    <name type="scientific">Chaenocephalus aceratus</name>
    <name type="common">Blackfin icefish</name>
    <name type="synonym">Chaenichthys aceratus</name>
    <dbReference type="NCBI Taxonomy" id="36190"/>
    <lineage>
        <taxon>Eukaryota</taxon>
        <taxon>Metazoa</taxon>
        <taxon>Chordata</taxon>
        <taxon>Craniata</taxon>
        <taxon>Vertebrata</taxon>
        <taxon>Euteleostomi</taxon>
        <taxon>Actinopterygii</taxon>
        <taxon>Neopterygii</taxon>
        <taxon>Teleostei</taxon>
        <taxon>Neoteleostei</taxon>
        <taxon>Acanthomorphata</taxon>
        <taxon>Eupercaria</taxon>
        <taxon>Perciformes</taxon>
        <taxon>Notothenioidei</taxon>
        <taxon>Channichthyidae</taxon>
        <taxon>Chaenocephalus</taxon>
    </lineage>
</organism>
<proteinExistence type="predicted"/>
<dbReference type="EMBL" id="CM043808">
    <property type="protein sequence ID" value="KAI4801544.1"/>
    <property type="molecule type" value="Genomic_DNA"/>
</dbReference>